<dbReference type="SUPFAM" id="SSF46689">
    <property type="entry name" value="Homeodomain-like"/>
    <property type="match status" value="2"/>
</dbReference>
<dbReference type="OrthoDB" id="112032at2"/>
<feature type="domain" description="HTH araC/xylS-type" evidence="4">
    <location>
        <begin position="204"/>
        <end position="302"/>
    </location>
</feature>
<dbReference type="PANTHER" id="PTHR46796:SF6">
    <property type="entry name" value="ARAC SUBFAMILY"/>
    <property type="match status" value="1"/>
</dbReference>
<dbReference type="KEGG" id="llu:AKJ09_01701"/>
<dbReference type="PROSITE" id="PS01124">
    <property type="entry name" value="HTH_ARAC_FAMILY_2"/>
    <property type="match status" value="1"/>
</dbReference>
<dbReference type="PANTHER" id="PTHR46796">
    <property type="entry name" value="HTH-TYPE TRANSCRIPTIONAL ACTIVATOR RHAS-RELATED"/>
    <property type="match status" value="1"/>
</dbReference>
<name>A0A0K1PNE6_9BACT</name>
<organism evidence="5 6">
    <name type="scientific">Labilithrix luteola</name>
    <dbReference type="NCBI Taxonomy" id="1391654"/>
    <lineage>
        <taxon>Bacteria</taxon>
        <taxon>Pseudomonadati</taxon>
        <taxon>Myxococcota</taxon>
        <taxon>Polyangia</taxon>
        <taxon>Polyangiales</taxon>
        <taxon>Labilitrichaceae</taxon>
        <taxon>Labilithrix</taxon>
    </lineage>
</organism>
<protein>
    <submittedName>
        <fullName evidence="5">Transcriptional regulator, AraC family</fullName>
    </submittedName>
</protein>
<dbReference type="GO" id="GO:0043565">
    <property type="term" value="F:sequence-specific DNA binding"/>
    <property type="evidence" value="ECO:0007669"/>
    <property type="project" value="InterPro"/>
</dbReference>
<dbReference type="InterPro" id="IPR050204">
    <property type="entry name" value="AraC_XylS_family_regulators"/>
</dbReference>
<dbReference type="GO" id="GO:0003700">
    <property type="term" value="F:DNA-binding transcription factor activity"/>
    <property type="evidence" value="ECO:0007669"/>
    <property type="project" value="InterPro"/>
</dbReference>
<reference evidence="5 6" key="1">
    <citation type="submission" date="2015-08" db="EMBL/GenBank/DDBJ databases">
        <authorList>
            <person name="Babu N.S."/>
            <person name="Beckwith C.J."/>
            <person name="Beseler K.G."/>
            <person name="Brison A."/>
            <person name="Carone J.V."/>
            <person name="Caskin T.P."/>
            <person name="Diamond M."/>
            <person name="Durham M.E."/>
            <person name="Foxe J.M."/>
            <person name="Go M."/>
            <person name="Henderson B.A."/>
            <person name="Jones I.B."/>
            <person name="McGettigan J.A."/>
            <person name="Micheletti S.J."/>
            <person name="Nasrallah M.E."/>
            <person name="Ortiz D."/>
            <person name="Piller C.R."/>
            <person name="Privatt S.R."/>
            <person name="Schneider S.L."/>
            <person name="Sharp S."/>
            <person name="Smith T.C."/>
            <person name="Stanton J.D."/>
            <person name="Ullery H.E."/>
            <person name="Wilson R.J."/>
            <person name="Serrano M.G."/>
            <person name="Buck G."/>
            <person name="Lee V."/>
            <person name="Wang Y."/>
            <person name="Carvalho R."/>
            <person name="Voegtly L."/>
            <person name="Shi R."/>
            <person name="Duckworth R."/>
            <person name="Johnson A."/>
            <person name="Loviza R."/>
            <person name="Walstead R."/>
            <person name="Shah Z."/>
            <person name="Kiflezghi M."/>
            <person name="Wade K."/>
            <person name="Ball S.L."/>
            <person name="Bradley K.W."/>
            <person name="Asai D.J."/>
            <person name="Bowman C.A."/>
            <person name="Russell D.A."/>
            <person name="Pope W.H."/>
            <person name="Jacobs-Sera D."/>
            <person name="Hendrix R.W."/>
            <person name="Hatfull G.F."/>
        </authorList>
    </citation>
    <scope>NUCLEOTIDE SEQUENCE [LARGE SCALE GENOMIC DNA]</scope>
    <source>
        <strain evidence="5 6">DSM 27648</strain>
    </source>
</reference>
<dbReference type="SMART" id="SM00342">
    <property type="entry name" value="HTH_ARAC"/>
    <property type="match status" value="1"/>
</dbReference>
<accession>A0A0K1PNE6</accession>
<dbReference type="InterPro" id="IPR009057">
    <property type="entry name" value="Homeodomain-like_sf"/>
</dbReference>
<sequence length="304" mass="34067">MRAPIRGDESRIRLRDRTGRDYATAEADAVVHASSRLDWRSPLVFEVHRMEPHEYEEHVVVGHQLMLNLGEPVELGWRTESRRHEGTLHTGALCIQSDGVTNAPRWRDTLTFATASIPPSMIEAALGELVRAPSATFIQRHCVPDRQAHEFVTTLAAELASPTEPLFAETLSHAFVLHLLAAHGEAPGRKQLAPKGKLRPAQLRAVLEMMHAELGTSLSLTRMAECAGYSPFQFSRLFKTTTGLPPHAFVLRLRLERARRLLREGDHTPTNVALMTGFYDQSHFTNVFRKAFGMTPKMFASGRH</sequence>
<dbReference type="Gene3D" id="1.10.10.60">
    <property type="entry name" value="Homeodomain-like"/>
    <property type="match status" value="2"/>
</dbReference>
<evidence type="ECO:0000313" key="6">
    <source>
        <dbReference type="Proteomes" id="UP000064967"/>
    </source>
</evidence>
<evidence type="ECO:0000259" key="4">
    <source>
        <dbReference type="PROSITE" id="PS01124"/>
    </source>
</evidence>
<dbReference type="STRING" id="1391654.AKJ09_01701"/>
<evidence type="ECO:0000256" key="1">
    <source>
        <dbReference type="ARBA" id="ARBA00023015"/>
    </source>
</evidence>
<dbReference type="Pfam" id="PF12833">
    <property type="entry name" value="HTH_18"/>
    <property type="match status" value="1"/>
</dbReference>
<keyword evidence="1" id="KW-0805">Transcription regulation</keyword>
<keyword evidence="2" id="KW-0238">DNA-binding</keyword>
<gene>
    <name evidence="5" type="ORF">AKJ09_01701</name>
</gene>
<dbReference type="EMBL" id="CP012333">
    <property type="protein sequence ID" value="AKU95037.1"/>
    <property type="molecule type" value="Genomic_DNA"/>
</dbReference>
<evidence type="ECO:0000313" key="5">
    <source>
        <dbReference type="EMBL" id="AKU95037.1"/>
    </source>
</evidence>
<evidence type="ECO:0000256" key="3">
    <source>
        <dbReference type="ARBA" id="ARBA00023163"/>
    </source>
</evidence>
<evidence type="ECO:0000256" key="2">
    <source>
        <dbReference type="ARBA" id="ARBA00023125"/>
    </source>
</evidence>
<dbReference type="Proteomes" id="UP000064967">
    <property type="component" value="Chromosome"/>
</dbReference>
<keyword evidence="3" id="KW-0804">Transcription</keyword>
<dbReference type="AlphaFoldDB" id="A0A0K1PNE6"/>
<proteinExistence type="predicted"/>
<dbReference type="InterPro" id="IPR018060">
    <property type="entry name" value="HTH_AraC"/>
</dbReference>
<keyword evidence="6" id="KW-1185">Reference proteome</keyword>